<dbReference type="EMBL" id="PVEM01000003">
    <property type="protein sequence ID" value="PTD10522.1"/>
    <property type="molecule type" value="Genomic_DNA"/>
</dbReference>
<feature type="compositionally biased region" description="Polar residues" evidence="2">
    <location>
        <begin position="106"/>
        <end position="122"/>
    </location>
</feature>
<feature type="region of interest" description="Disordered" evidence="2">
    <location>
        <begin position="542"/>
        <end position="612"/>
    </location>
</feature>
<name>A0A2T4H3Y4_FUSCU</name>
<evidence type="ECO:0000313" key="4">
    <source>
        <dbReference type="EMBL" id="QPC64525.1"/>
    </source>
</evidence>
<feature type="region of interest" description="Disordered" evidence="2">
    <location>
        <begin position="1"/>
        <end position="148"/>
    </location>
</feature>
<feature type="compositionally biased region" description="Polar residues" evidence="2">
    <location>
        <begin position="12"/>
        <end position="21"/>
    </location>
</feature>
<dbReference type="AlphaFoldDB" id="A0A2T4H3Y4"/>
<keyword evidence="1" id="KW-0175">Coiled coil</keyword>
<feature type="region of interest" description="Disordered" evidence="2">
    <location>
        <begin position="221"/>
        <end position="245"/>
    </location>
</feature>
<evidence type="ECO:0000313" key="5">
    <source>
        <dbReference type="Proteomes" id="UP000241587"/>
    </source>
</evidence>
<dbReference type="OrthoDB" id="5342758at2759"/>
<evidence type="ECO:0000313" key="3">
    <source>
        <dbReference type="EMBL" id="PTD10522.1"/>
    </source>
</evidence>
<reference evidence="3 5" key="1">
    <citation type="submission" date="2018-02" db="EMBL/GenBank/DDBJ databases">
        <title>Fusarium culmorum secondary metabolites in fungal-bacterial-plant interactions.</title>
        <authorList>
            <person name="Schmidt R."/>
        </authorList>
    </citation>
    <scope>NUCLEOTIDE SEQUENCE [LARGE SCALE GENOMIC DNA]</scope>
    <source>
        <strain evidence="3 5">PV</strain>
    </source>
</reference>
<dbReference type="Proteomes" id="UP000241587">
    <property type="component" value="Unassembled WGS sequence"/>
</dbReference>
<evidence type="ECO:0008006" key="6">
    <source>
        <dbReference type="Google" id="ProtNLM"/>
    </source>
</evidence>
<organism evidence="3 5">
    <name type="scientific">Fusarium culmorum</name>
    <dbReference type="NCBI Taxonomy" id="5516"/>
    <lineage>
        <taxon>Eukaryota</taxon>
        <taxon>Fungi</taxon>
        <taxon>Dikarya</taxon>
        <taxon>Ascomycota</taxon>
        <taxon>Pezizomycotina</taxon>
        <taxon>Sordariomycetes</taxon>
        <taxon>Hypocreomycetidae</taxon>
        <taxon>Hypocreales</taxon>
        <taxon>Nectriaceae</taxon>
        <taxon>Fusarium</taxon>
    </lineage>
</organism>
<feature type="compositionally biased region" description="Basic and acidic residues" evidence="2">
    <location>
        <begin position="588"/>
        <end position="597"/>
    </location>
</feature>
<reference evidence="4" key="2">
    <citation type="submission" date="2020-11" db="EMBL/GenBank/DDBJ databases">
        <title>The chromosome-scale genome resource for two endophytic Fusarium species: F. culmorum and F. pseudograminearum.</title>
        <authorList>
            <person name="Yuan Z."/>
        </authorList>
    </citation>
    <scope>NUCLEOTIDE SEQUENCE</scope>
    <source>
        <strain evidence="4">Class2-1B</strain>
    </source>
</reference>
<keyword evidence="5" id="KW-1185">Reference proteome</keyword>
<dbReference type="OMA" id="HWNLLIC"/>
<feature type="coiled-coil region" evidence="1">
    <location>
        <begin position="283"/>
        <end position="346"/>
    </location>
</feature>
<dbReference type="EMBL" id="CP064749">
    <property type="protein sequence ID" value="QPC64525.1"/>
    <property type="molecule type" value="Genomic_DNA"/>
</dbReference>
<accession>A0A2T4H3Y4</accession>
<sequence>MSSPSMFDRISSPRQRLSNPLRSPLIREVSEYDLDELEPRSDDILFDQEPPLPRLRKNMQPASATSTRRSSSPASWDSKHRYSNSPPHTRSKPIFAGPPPPIASSMMMNQHPSRQSTVSSHGDNGRGYGLISASRFGSNSPSQKHVDNRPRLDSIWRSLQRREKALERDIQQLLDLQASGLIAGSGEGPESNFGSDTTTGESTFYSTATSKSRMMNSLHMPTRSTPDGNVIPVRQPVSNKPRGLKSARVGLQRSMAALSDLKAEEDLHLSTALEQRKDALTYLDKMSKRRDDIYSELHALEDDEEEPLGQELRSLEAEQQELDHDIQHLEEKLAGAKRRRRWVREEMEDVKGRREAGLSGYRAAGRDVDMEVRTMMQTPPIAPLDIDALGYSENTRPKENMDILRGTEFLQLRPERRTVEMARTWWQGEIAALERRKAQISQDRQALIEGSEVWSDVTVLVAQFEAKLRELVKSSQAGDADEEPQQAAMQSQLSEMDDVVQELQKRLQLAESKHWNLLICAIGAELEAFVEAKALLRDTLGLPEPTATVDSPELSDSTDKTEEASQEERAESHDESDNEVPADLLVSRMEDHDHDPPDSPQQQSVVLRRGSAGNNEVPVEFLADLHGLNKTEQDTEIAAVTRLMSK</sequence>
<protein>
    <recommendedName>
        <fullName evidence="6">Autophagy-related protein 28</fullName>
    </recommendedName>
</protein>
<feature type="compositionally biased region" description="Low complexity" evidence="2">
    <location>
        <begin position="61"/>
        <end position="75"/>
    </location>
</feature>
<proteinExistence type="predicted"/>
<feature type="compositionally biased region" description="Basic and acidic residues" evidence="2">
    <location>
        <begin position="557"/>
        <end position="575"/>
    </location>
</feature>
<dbReference type="Proteomes" id="UP000663297">
    <property type="component" value="Chromosome 3"/>
</dbReference>
<evidence type="ECO:0000256" key="1">
    <source>
        <dbReference type="SAM" id="Coils"/>
    </source>
</evidence>
<feature type="region of interest" description="Disordered" evidence="2">
    <location>
        <begin position="475"/>
        <end position="494"/>
    </location>
</feature>
<evidence type="ECO:0000256" key="2">
    <source>
        <dbReference type="SAM" id="MobiDB-lite"/>
    </source>
</evidence>
<gene>
    <name evidence="3" type="ORF">FCULG_00007782</name>
    <name evidence="4" type="ORF">HYE67_006756</name>
</gene>